<dbReference type="InterPro" id="IPR041489">
    <property type="entry name" value="PDZ_6"/>
</dbReference>
<dbReference type="Pfam" id="PF13650">
    <property type="entry name" value="Asp_protease_2"/>
    <property type="match status" value="1"/>
</dbReference>
<evidence type="ECO:0000256" key="1">
    <source>
        <dbReference type="SAM" id="SignalP"/>
    </source>
</evidence>
<feature type="chain" id="PRO_5045790966" description="PDZ domain-containing protein" evidence="1">
    <location>
        <begin position="19"/>
        <end position="398"/>
    </location>
</feature>
<dbReference type="Pfam" id="PF17820">
    <property type="entry name" value="PDZ_6"/>
    <property type="match status" value="1"/>
</dbReference>
<dbReference type="RefSeq" id="WP_343842515.1">
    <property type="nucleotide sequence ID" value="NZ_BAAAEI010000006.1"/>
</dbReference>
<dbReference type="InterPro" id="IPR034122">
    <property type="entry name" value="Retropepsin-like_bacterial"/>
</dbReference>
<dbReference type="CDD" id="cd05483">
    <property type="entry name" value="retropepsin_like_bacteria"/>
    <property type="match status" value="1"/>
</dbReference>
<dbReference type="Gene3D" id="2.40.70.10">
    <property type="entry name" value="Acid Proteases"/>
    <property type="match status" value="2"/>
</dbReference>
<protein>
    <recommendedName>
        <fullName evidence="2">PDZ domain-containing protein</fullName>
    </recommendedName>
</protein>
<organism evidence="3 4">
    <name type="scientific">Bowmanella denitrificans</name>
    <dbReference type="NCBI Taxonomy" id="366582"/>
    <lineage>
        <taxon>Bacteria</taxon>
        <taxon>Pseudomonadati</taxon>
        <taxon>Pseudomonadota</taxon>
        <taxon>Gammaproteobacteria</taxon>
        <taxon>Alteromonadales</taxon>
        <taxon>Alteromonadaceae</taxon>
        <taxon>Bowmanella</taxon>
    </lineage>
</organism>
<keyword evidence="1" id="KW-0732">Signal</keyword>
<proteinExistence type="predicted"/>
<comment type="caution">
    <text evidence="3">The sequence shown here is derived from an EMBL/GenBank/DDBJ whole genome shotgun (WGS) entry which is preliminary data.</text>
</comment>
<reference evidence="4" key="1">
    <citation type="journal article" date="2019" name="Int. J. Syst. Evol. Microbiol.">
        <title>The Global Catalogue of Microorganisms (GCM) 10K type strain sequencing project: providing services to taxonomists for standard genome sequencing and annotation.</title>
        <authorList>
            <consortium name="The Broad Institute Genomics Platform"/>
            <consortium name="The Broad Institute Genome Sequencing Center for Infectious Disease"/>
            <person name="Wu L."/>
            <person name="Ma J."/>
        </authorList>
    </citation>
    <scope>NUCLEOTIDE SEQUENCE [LARGE SCALE GENOMIC DNA]</scope>
    <source>
        <strain evidence="4">JCM 13378</strain>
    </source>
</reference>
<evidence type="ECO:0000259" key="2">
    <source>
        <dbReference type="SMART" id="SM00228"/>
    </source>
</evidence>
<dbReference type="InterPro" id="IPR001478">
    <property type="entry name" value="PDZ"/>
</dbReference>
<dbReference type="EMBL" id="BAAAEI010000006">
    <property type="protein sequence ID" value="GAA0347696.1"/>
    <property type="molecule type" value="Genomic_DNA"/>
</dbReference>
<evidence type="ECO:0000313" key="4">
    <source>
        <dbReference type="Proteomes" id="UP001501757"/>
    </source>
</evidence>
<name>A0ABP3GNE3_9ALTE</name>
<dbReference type="SUPFAM" id="SSF50630">
    <property type="entry name" value="Acid proteases"/>
    <property type="match status" value="1"/>
</dbReference>
<dbReference type="SUPFAM" id="SSF50156">
    <property type="entry name" value="PDZ domain-like"/>
    <property type="match status" value="1"/>
</dbReference>
<feature type="signal peptide" evidence="1">
    <location>
        <begin position="1"/>
        <end position="18"/>
    </location>
</feature>
<dbReference type="SMART" id="SM00228">
    <property type="entry name" value="PDZ"/>
    <property type="match status" value="1"/>
</dbReference>
<feature type="domain" description="PDZ" evidence="2">
    <location>
        <begin position="310"/>
        <end position="390"/>
    </location>
</feature>
<accession>A0ABP3GNE3</accession>
<dbReference type="Proteomes" id="UP001501757">
    <property type="component" value="Unassembled WGS sequence"/>
</dbReference>
<dbReference type="InterPro" id="IPR036034">
    <property type="entry name" value="PDZ_sf"/>
</dbReference>
<dbReference type="Gene3D" id="2.30.42.10">
    <property type="match status" value="1"/>
</dbReference>
<keyword evidence="4" id="KW-1185">Reference proteome</keyword>
<dbReference type="InterPro" id="IPR021109">
    <property type="entry name" value="Peptidase_aspartic_dom_sf"/>
</dbReference>
<gene>
    <name evidence="3" type="ORF">GCM10009092_10090</name>
</gene>
<evidence type="ECO:0000313" key="3">
    <source>
        <dbReference type="EMBL" id="GAA0347696.1"/>
    </source>
</evidence>
<sequence length="398" mass="43069">MRNILLLISSILSASALANPSPPAWLAQGPYVDSDNFAISVPLDEVAGKLYVNVKIGGQYKRFVFDTGSPSMLSRELAEQLNLPVVDTRQGKDAHGTVVQTQIMQADLTLADLTFNKVPVYVADFPHTAKCLFDGVLGSELLPLCLWQIDTPGKALRCHSQPQTLNHLNKAQKLTLHNIGYPHMPILDIQFAKHASSKAMFDTGSAEYLTLSPQDFDGANRNQAIVKVTAGHGSLGSSLGGQAAVDAQRLASVKTLQLGELVLDNLQAPVREHAPSLLGSALLRHFIITLDSKSQAAYFKAYQQGPYSKEGYGFALSFESLSQNTQSYASQPSISLVWQDSPAAKAGLKVGQKVSAIDGMALNGSCDNLRQTQQLLSESQQLTLTLERQEIKLQKAAR</sequence>